<dbReference type="SUPFAM" id="SSF48726">
    <property type="entry name" value="Immunoglobulin"/>
    <property type="match status" value="1"/>
</dbReference>
<dbReference type="Proteomes" id="UP001482620">
    <property type="component" value="Unassembled WGS sequence"/>
</dbReference>
<evidence type="ECO:0000313" key="4">
    <source>
        <dbReference type="Proteomes" id="UP001482620"/>
    </source>
</evidence>
<organism evidence="3 4">
    <name type="scientific">Ilyodon furcidens</name>
    <name type="common">goldbreast splitfin</name>
    <dbReference type="NCBI Taxonomy" id="33524"/>
    <lineage>
        <taxon>Eukaryota</taxon>
        <taxon>Metazoa</taxon>
        <taxon>Chordata</taxon>
        <taxon>Craniata</taxon>
        <taxon>Vertebrata</taxon>
        <taxon>Euteleostomi</taxon>
        <taxon>Actinopterygii</taxon>
        <taxon>Neopterygii</taxon>
        <taxon>Teleostei</taxon>
        <taxon>Neoteleostei</taxon>
        <taxon>Acanthomorphata</taxon>
        <taxon>Ovalentaria</taxon>
        <taxon>Atherinomorphae</taxon>
        <taxon>Cyprinodontiformes</taxon>
        <taxon>Goodeidae</taxon>
        <taxon>Ilyodon</taxon>
    </lineage>
</organism>
<keyword evidence="1" id="KW-0393">Immunoglobulin domain</keyword>
<dbReference type="InterPro" id="IPR036179">
    <property type="entry name" value="Ig-like_dom_sf"/>
</dbReference>
<dbReference type="InterPro" id="IPR036116">
    <property type="entry name" value="FN3_sf"/>
</dbReference>
<evidence type="ECO:0000313" key="3">
    <source>
        <dbReference type="EMBL" id="MEQ2245591.1"/>
    </source>
</evidence>
<dbReference type="PROSITE" id="PS50835">
    <property type="entry name" value="IG_LIKE"/>
    <property type="match status" value="1"/>
</dbReference>
<feature type="non-terminal residue" evidence="3">
    <location>
        <position position="102"/>
    </location>
</feature>
<sequence length="102" mass="11720">MRPQWKWNKQPVQSADRDWGDIAFLGDGSSLSLSSVKLTDAGKYTCHYRGEEKFAVKVIVADPPETPSIFCYTKSPWSKILCEWRPQNPVIKHPDCYLFLSK</sequence>
<feature type="domain" description="Ig-like" evidence="2">
    <location>
        <begin position="1"/>
        <end position="46"/>
    </location>
</feature>
<comment type="caution">
    <text evidence="3">The sequence shown here is derived from an EMBL/GenBank/DDBJ whole genome shotgun (WGS) entry which is preliminary data.</text>
</comment>
<keyword evidence="4" id="KW-1185">Reference proteome</keyword>
<gene>
    <name evidence="3" type="ORF">ILYODFUR_029524</name>
</gene>
<name>A0ABV0ULF7_9TELE</name>
<dbReference type="InterPro" id="IPR013783">
    <property type="entry name" value="Ig-like_fold"/>
</dbReference>
<accession>A0ABV0ULF7</accession>
<proteinExistence type="predicted"/>
<dbReference type="SUPFAM" id="SSF49265">
    <property type="entry name" value="Fibronectin type III"/>
    <property type="match status" value="1"/>
</dbReference>
<dbReference type="InterPro" id="IPR007110">
    <property type="entry name" value="Ig-like_dom"/>
</dbReference>
<evidence type="ECO:0000256" key="1">
    <source>
        <dbReference type="ARBA" id="ARBA00023319"/>
    </source>
</evidence>
<evidence type="ECO:0000259" key="2">
    <source>
        <dbReference type="PROSITE" id="PS50835"/>
    </source>
</evidence>
<dbReference type="Gene3D" id="2.60.40.10">
    <property type="entry name" value="Immunoglobulins"/>
    <property type="match status" value="2"/>
</dbReference>
<dbReference type="EMBL" id="JAHRIQ010073722">
    <property type="protein sequence ID" value="MEQ2245591.1"/>
    <property type="molecule type" value="Genomic_DNA"/>
</dbReference>
<protein>
    <recommendedName>
        <fullName evidence="2">Ig-like domain-containing protein</fullName>
    </recommendedName>
</protein>
<reference evidence="3 4" key="1">
    <citation type="submission" date="2021-06" db="EMBL/GenBank/DDBJ databases">
        <authorList>
            <person name="Palmer J.M."/>
        </authorList>
    </citation>
    <scope>NUCLEOTIDE SEQUENCE [LARGE SCALE GENOMIC DNA]</scope>
    <source>
        <strain evidence="4">if_2019</strain>
        <tissue evidence="3">Muscle</tissue>
    </source>
</reference>